<feature type="compositionally biased region" description="Basic and acidic residues" evidence="1">
    <location>
        <begin position="82"/>
        <end position="96"/>
    </location>
</feature>
<dbReference type="EMBL" id="AKHW03006283">
    <property type="protein sequence ID" value="KYO21982.1"/>
    <property type="molecule type" value="Genomic_DNA"/>
</dbReference>
<accession>A0A151MBW3</accession>
<feature type="compositionally biased region" description="Basic residues" evidence="1">
    <location>
        <begin position="70"/>
        <end position="81"/>
    </location>
</feature>
<evidence type="ECO:0000256" key="1">
    <source>
        <dbReference type="SAM" id="MobiDB-lite"/>
    </source>
</evidence>
<protein>
    <submittedName>
        <fullName evidence="2">Uncharacterized protein</fullName>
    </submittedName>
</protein>
<dbReference type="AlphaFoldDB" id="A0A151MBW3"/>
<comment type="caution">
    <text evidence="2">The sequence shown here is derived from an EMBL/GenBank/DDBJ whole genome shotgun (WGS) entry which is preliminary data.</text>
</comment>
<feature type="region of interest" description="Disordered" evidence="1">
    <location>
        <begin position="63"/>
        <end position="96"/>
    </location>
</feature>
<reference evidence="2 3" key="1">
    <citation type="journal article" date="2012" name="Genome Biol.">
        <title>Sequencing three crocodilian genomes to illuminate the evolution of archosaurs and amniotes.</title>
        <authorList>
            <person name="St John J.A."/>
            <person name="Braun E.L."/>
            <person name="Isberg S.R."/>
            <person name="Miles L.G."/>
            <person name="Chong A.Y."/>
            <person name="Gongora J."/>
            <person name="Dalzell P."/>
            <person name="Moran C."/>
            <person name="Bed'hom B."/>
            <person name="Abzhanov A."/>
            <person name="Burgess S.C."/>
            <person name="Cooksey A.M."/>
            <person name="Castoe T.A."/>
            <person name="Crawford N.G."/>
            <person name="Densmore L.D."/>
            <person name="Drew J.C."/>
            <person name="Edwards S.V."/>
            <person name="Faircloth B.C."/>
            <person name="Fujita M.K."/>
            <person name="Greenwold M.J."/>
            <person name="Hoffmann F.G."/>
            <person name="Howard J.M."/>
            <person name="Iguchi T."/>
            <person name="Janes D.E."/>
            <person name="Khan S.Y."/>
            <person name="Kohno S."/>
            <person name="de Koning A.J."/>
            <person name="Lance S.L."/>
            <person name="McCarthy F.M."/>
            <person name="McCormack J.E."/>
            <person name="Merchant M.E."/>
            <person name="Peterson D.G."/>
            <person name="Pollock D.D."/>
            <person name="Pourmand N."/>
            <person name="Raney B.J."/>
            <person name="Roessler K.A."/>
            <person name="Sanford J.R."/>
            <person name="Sawyer R.H."/>
            <person name="Schmidt C.J."/>
            <person name="Triplett E.W."/>
            <person name="Tuberville T.D."/>
            <person name="Venegas-Anaya M."/>
            <person name="Howard J.T."/>
            <person name="Jarvis E.D."/>
            <person name="Guillette L.J.Jr."/>
            <person name="Glenn T.C."/>
            <person name="Green R.E."/>
            <person name="Ray D.A."/>
        </authorList>
    </citation>
    <scope>NUCLEOTIDE SEQUENCE [LARGE SCALE GENOMIC DNA]</scope>
    <source>
        <strain evidence="2">KSC_2009_1</strain>
    </source>
</reference>
<proteinExistence type="predicted"/>
<dbReference type="Proteomes" id="UP000050525">
    <property type="component" value="Unassembled WGS sequence"/>
</dbReference>
<gene>
    <name evidence="2" type="ORF">Y1Q_0000626</name>
</gene>
<organism evidence="2 3">
    <name type="scientific">Alligator mississippiensis</name>
    <name type="common">American alligator</name>
    <dbReference type="NCBI Taxonomy" id="8496"/>
    <lineage>
        <taxon>Eukaryota</taxon>
        <taxon>Metazoa</taxon>
        <taxon>Chordata</taxon>
        <taxon>Craniata</taxon>
        <taxon>Vertebrata</taxon>
        <taxon>Euteleostomi</taxon>
        <taxon>Archelosauria</taxon>
        <taxon>Archosauria</taxon>
        <taxon>Crocodylia</taxon>
        <taxon>Alligatoridae</taxon>
        <taxon>Alligatorinae</taxon>
        <taxon>Alligator</taxon>
    </lineage>
</organism>
<evidence type="ECO:0000313" key="3">
    <source>
        <dbReference type="Proteomes" id="UP000050525"/>
    </source>
</evidence>
<keyword evidence="3" id="KW-1185">Reference proteome</keyword>
<sequence length="96" mass="11155">MDDYTVVHASNERKRYSSQLPFSLSQIQGVNMGLSDLSTQHSDYHNREQRSLLSLAAKKDKVFQGDKGKYKPSKRTYHPRRASVDWETEREAELKP</sequence>
<evidence type="ECO:0000313" key="2">
    <source>
        <dbReference type="EMBL" id="KYO21982.1"/>
    </source>
</evidence>
<name>A0A151MBW3_ALLMI</name>